<name>A0A426XGB5_ENSVE</name>
<gene>
    <name evidence="1" type="ORF">B296_00053459</name>
</gene>
<accession>A0A426XGB5</accession>
<proteinExistence type="predicted"/>
<dbReference type="Proteomes" id="UP000287651">
    <property type="component" value="Unassembled WGS sequence"/>
</dbReference>
<evidence type="ECO:0000313" key="2">
    <source>
        <dbReference type="Proteomes" id="UP000287651"/>
    </source>
</evidence>
<comment type="caution">
    <text evidence="1">The sequence shown here is derived from an EMBL/GenBank/DDBJ whole genome shotgun (WGS) entry which is preliminary data.</text>
</comment>
<protein>
    <submittedName>
        <fullName evidence="1">Uncharacterized protein</fullName>
    </submittedName>
</protein>
<sequence length="85" mass="8851">MSALARCSLPAVRGYCSSVDCCVYPDKLPVAIYQGSGGTVHRSATASAQTSLLSPTGRQLVGCRTVRGYLEVGSGEGRRLDVAES</sequence>
<dbReference type="AlphaFoldDB" id="A0A426XGB5"/>
<dbReference type="EMBL" id="AMZH03021120">
    <property type="protein sequence ID" value="RRT38531.1"/>
    <property type="molecule type" value="Genomic_DNA"/>
</dbReference>
<organism evidence="1 2">
    <name type="scientific">Ensete ventricosum</name>
    <name type="common">Abyssinian banana</name>
    <name type="synonym">Musa ensete</name>
    <dbReference type="NCBI Taxonomy" id="4639"/>
    <lineage>
        <taxon>Eukaryota</taxon>
        <taxon>Viridiplantae</taxon>
        <taxon>Streptophyta</taxon>
        <taxon>Embryophyta</taxon>
        <taxon>Tracheophyta</taxon>
        <taxon>Spermatophyta</taxon>
        <taxon>Magnoliopsida</taxon>
        <taxon>Liliopsida</taxon>
        <taxon>Zingiberales</taxon>
        <taxon>Musaceae</taxon>
        <taxon>Ensete</taxon>
    </lineage>
</organism>
<evidence type="ECO:0000313" key="1">
    <source>
        <dbReference type="EMBL" id="RRT38531.1"/>
    </source>
</evidence>
<reference evidence="1 2" key="1">
    <citation type="journal article" date="2014" name="Agronomy (Basel)">
        <title>A Draft Genome Sequence for Ensete ventricosum, the Drought-Tolerant Tree Against Hunger.</title>
        <authorList>
            <person name="Harrison J."/>
            <person name="Moore K.A."/>
            <person name="Paszkiewicz K."/>
            <person name="Jones T."/>
            <person name="Grant M."/>
            <person name="Ambacheew D."/>
            <person name="Muzemil S."/>
            <person name="Studholme D.J."/>
        </authorList>
    </citation>
    <scope>NUCLEOTIDE SEQUENCE [LARGE SCALE GENOMIC DNA]</scope>
</reference>